<dbReference type="PANTHER" id="PTHR11347">
    <property type="entry name" value="CYCLIC NUCLEOTIDE PHOSPHODIESTERASE"/>
    <property type="match status" value="1"/>
</dbReference>
<protein>
    <recommendedName>
        <fullName evidence="6">PDEase domain-containing protein</fullName>
    </recommendedName>
</protein>
<dbReference type="InParanoid" id="A0A0V0QJG5"/>
<dbReference type="InterPro" id="IPR002073">
    <property type="entry name" value="PDEase_catalytic_dom"/>
</dbReference>
<evidence type="ECO:0000256" key="3">
    <source>
        <dbReference type="PIRSR" id="PIRSR623088-1"/>
    </source>
</evidence>
<evidence type="ECO:0000313" key="8">
    <source>
        <dbReference type="Proteomes" id="UP000054937"/>
    </source>
</evidence>
<comment type="caution">
    <text evidence="7">The sequence shown here is derived from an EMBL/GenBank/DDBJ whole genome shotgun (WGS) entry which is preliminary data.</text>
</comment>
<dbReference type="Proteomes" id="UP000054937">
    <property type="component" value="Unassembled WGS sequence"/>
</dbReference>
<feature type="binding site" evidence="4">
    <location>
        <position position="177"/>
    </location>
    <ligand>
        <name>Zn(2+)</name>
        <dbReference type="ChEBI" id="CHEBI:29105"/>
        <label>1</label>
    </ligand>
</feature>
<dbReference type="GO" id="GO:0004114">
    <property type="term" value="F:3',5'-cyclic-nucleotide phosphodiesterase activity"/>
    <property type="evidence" value="ECO:0007669"/>
    <property type="project" value="InterPro"/>
</dbReference>
<feature type="domain" description="PDEase" evidence="6">
    <location>
        <begin position="38"/>
        <end position="278"/>
    </location>
</feature>
<dbReference type="CDD" id="cd00077">
    <property type="entry name" value="HDc"/>
    <property type="match status" value="1"/>
</dbReference>
<feature type="active site" description="Proton donor" evidence="3">
    <location>
        <position position="135"/>
    </location>
</feature>
<dbReference type="GO" id="GO:0007165">
    <property type="term" value="P:signal transduction"/>
    <property type="evidence" value="ECO:0007669"/>
    <property type="project" value="InterPro"/>
</dbReference>
<dbReference type="Pfam" id="PF00233">
    <property type="entry name" value="PDEase_I"/>
    <property type="match status" value="1"/>
</dbReference>
<dbReference type="AlphaFoldDB" id="A0A0V0QJG5"/>
<dbReference type="SUPFAM" id="SSF109604">
    <property type="entry name" value="HD-domain/PDEase-like"/>
    <property type="match status" value="1"/>
</dbReference>
<feature type="binding site" evidence="4">
    <location>
        <position position="177"/>
    </location>
    <ligand>
        <name>Zn(2+)</name>
        <dbReference type="ChEBI" id="CHEBI:29105"/>
        <label>2</label>
    </ligand>
</feature>
<keyword evidence="2" id="KW-0378">Hydrolase</keyword>
<feature type="transmembrane region" description="Helical" evidence="5">
    <location>
        <begin position="251"/>
        <end position="273"/>
    </location>
</feature>
<dbReference type="PROSITE" id="PS00126">
    <property type="entry name" value="PDEASE_I_1"/>
    <property type="match status" value="1"/>
</dbReference>
<sequence length="278" mass="33381">MEEKQDYIYQKQANEFGSVQNGSYFFWRTEVLMNEYLVGIKKQNQIEKEITEQFKIKNVKGNKLKEFYEKRQEMDKQLLNVQFPTLSYCNNYLSVLALRIFEMQGYLEKIQNFSSEKMYNIIKQIQHSYFIIPYHNFAHGFLVMHLTFSVPYQSQQFMQFIKDDEQFITLFAALSHDLGHEGVNNSYYNKFNLELSLKYMGNAVLENMHASKMFKILKKNPELDIFELMSGGDVQKSNKYKKLFVKIVIKLYNIFLLFYFKNYVINIQFFYLIKDSSY</sequence>
<evidence type="ECO:0000313" key="7">
    <source>
        <dbReference type="EMBL" id="KRX02409.1"/>
    </source>
</evidence>
<proteinExistence type="predicted"/>
<gene>
    <name evidence="7" type="ORF">PPERSA_10026</name>
</gene>
<keyword evidence="5" id="KW-1133">Transmembrane helix</keyword>
<dbReference type="InterPro" id="IPR003607">
    <property type="entry name" value="HD/PDEase_dom"/>
</dbReference>
<evidence type="ECO:0000256" key="1">
    <source>
        <dbReference type="ARBA" id="ARBA00022723"/>
    </source>
</evidence>
<keyword evidence="8" id="KW-1185">Reference proteome</keyword>
<dbReference type="GO" id="GO:0046872">
    <property type="term" value="F:metal ion binding"/>
    <property type="evidence" value="ECO:0007669"/>
    <property type="project" value="UniProtKB-KW"/>
</dbReference>
<name>A0A0V0QJG5_PSEPJ</name>
<evidence type="ECO:0000256" key="2">
    <source>
        <dbReference type="ARBA" id="ARBA00022801"/>
    </source>
</evidence>
<dbReference type="PRINTS" id="PR00387">
    <property type="entry name" value="PDIESTERASE1"/>
</dbReference>
<dbReference type="InterPro" id="IPR023174">
    <property type="entry name" value="PDEase_CS"/>
</dbReference>
<keyword evidence="1 4" id="KW-0479">Metal-binding</keyword>
<dbReference type="InterPro" id="IPR023088">
    <property type="entry name" value="PDEase"/>
</dbReference>
<evidence type="ECO:0000256" key="4">
    <source>
        <dbReference type="PIRSR" id="PIRSR623088-3"/>
    </source>
</evidence>
<evidence type="ECO:0000256" key="5">
    <source>
        <dbReference type="SAM" id="Phobius"/>
    </source>
</evidence>
<dbReference type="PROSITE" id="PS51845">
    <property type="entry name" value="PDEASE_I_2"/>
    <property type="match status" value="1"/>
</dbReference>
<accession>A0A0V0QJG5</accession>
<keyword evidence="5" id="KW-0812">Transmembrane</keyword>
<feature type="binding site" evidence="4">
    <location>
        <position position="139"/>
    </location>
    <ligand>
        <name>Zn(2+)</name>
        <dbReference type="ChEBI" id="CHEBI:29105"/>
        <label>1</label>
    </ligand>
</feature>
<dbReference type="OrthoDB" id="189220at2759"/>
<dbReference type="InterPro" id="IPR036971">
    <property type="entry name" value="PDEase_catalytic_dom_sf"/>
</dbReference>
<dbReference type="Gene3D" id="1.10.1300.10">
    <property type="entry name" value="3'5'-cyclic nucleotide phosphodiesterase, catalytic domain"/>
    <property type="match status" value="1"/>
</dbReference>
<feature type="binding site" evidence="4">
    <location>
        <position position="176"/>
    </location>
    <ligand>
        <name>Zn(2+)</name>
        <dbReference type="ChEBI" id="CHEBI:29105"/>
        <label>1</label>
    </ligand>
</feature>
<organism evidence="7 8">
    <name type="scientific">Pseudocohnilembus persalinus</name>
    <name type="common">Ciliate</name>
    <dbReference type="NCBI Taxonomy" id="266149"/>
    <lineage>
        <taxon>Eukaryota</taxon>
        <taxon>Sar</taxon>
        <taxon>Alveolata</taxon>
        <taxon>Ciliophora</taxon>
        <taxon>Intramacronucleata</taxon>
        <taxon>Oligohymenophorea</taxon>
        <taxon>Scuticociliatia</taxon>
        <taxon>Philasterida</taxon>
        <taxon>Pseudocohnilembidae</taxon>
        <taxon>Pseudocohnilembus</taxon>
    </lineage>
</organism>
<reference evidence="7 8" key="1">
    <citation type="journal article" date="2015" name="Sci. Rep.">
        <title>Genome of the facultative scuticociliatosis pathogen Pseudocohnilembus persalinus provides insight into its virulence through horizontal gene transfer.</title>
        <authorList>
            <person name="Xiong J."/>
            <person name="Wang G."/>
            <person name="Cheng J."/>
            <person name="Tian M."/>
            <person name="Pan X."/>
            <person name="Warren A."/>
            <person name="Jiang C."/>
            <person name="Yuan D."/>
            <person name="Miao W."/>
        </authorList>
    </citation>
    <scope>NUCLEOTIDE SEQUENCE [LARGE SCALE GENOMIC DNA]</scope>
    <source>
        <strain evidence="7">36N120E</strain>
    </source>
</reference>
<dbReference type="EMBL" id="LDAU01000155">
    <property type="protein sequence ID" value="KRX02409.1"/>
    <property type="molecule type" value="Genomic_DNA"/>
</dbReference>
<evidence type="ECO:0000259" key="6">
    <source>
        <dbReference type="PROSITE" id="PS51845"/>
    </source>
</evidence>
<keyword evidence="5" id="KW-0472">Membrane</keyword>